<evidence type="ECO:0000313" key="2">
    <source>
        <dbReference type="EMBL" id="RUP77113.1"/>
    </source>
</evidence>
<comment type="caution">
    <text evidence="2">The sequence shown here is derived from an EMBL/GenBank/DDBJ whole genome shotgun (WGS) entry which is preliminary data.</text>
</comment>
<dbReference type="RefSeq" id="WP_127092812.1">
    <property type="nucleotide sequence ID" value="NZ_RAHC01000003.1"/>
</dbReference>
<dbReference type="PANTHER" id="PTHR31377">
    <property type="entry name" value="AGMATINE DEIMINASE-RELATED"/>
    <property type="match status" value="1"/>
</dbReference>
<keyword evidence="1" id="KW-0378">Hydrolase</keyword>
<proteinExistence type="predicted"/>
<dbReference type="PANTHER" id="PTHR31377:SF0">
    <property type="entry name" value="AGMATINE DEIMINASE-RELATED"/>
    <property type="match status" value="1"/>
</dbReference>
<dbReference type="Pfam" id="PF04371">
    <property type="entry name" value="PAD_porph"/>
    <property type="match status" value="1"/>
</dbReference>
<reference evidence="2 3" key="1">
    <citation type="journal article" date="2019" name="Genome Biol. Evol.">
        <title>Toxin and genome evolution in a Drosophila defensive symbiosis.</title>
        <authorList>
            <person name="Ballinger M.J."/>
            <person name="Gawryluk R.M."/>
            <person name="Perlman S.J."/>
        </authorList>
    </citation>
    <scope>NUCLEOTIDE SEQUENCE [LARGE SCALE GENOMIC DNA]</scope>
    <source>
        <strain evidence="3">sNeo</strain>
    </source>
</reference>
<dbReference type="GO" id="GO:0009446">
    <property type="term" value="P:putrescine biosynthetic process"/>
    <property type="evidence" value="ECO:0007669"/>
    <property type="project" value="InterPro"/>
</dbReference>
<organism evidence="2 3">
    <name type="scientific">Spiroplasma poulsonii</name>
    <dbReference type="NCBI Taxonomy" id="2138"/>
    <lineage>
        <taxon>Bacteria</taxon>
        <taxon>Bacillati</taxon>
        <taxon>Mycoplasmatota</taxon>
        <taxon>Mollicutes</taxon>
        <taxon>Entomoplasmatales</taxon>
        <taxon>Spiroplasmataceae</taxon>
        <taxon>Spiroplasma</taxon>
    </lineage>
</organism>
<evidence type="ECO:0000256" key="1">
    <source>
        <dbReference type="ARBA" id="ARBA00022801"/>
    </source>
</evidence>
<dbReference type="GO" id="GO:0004668">
    <property type="term" value="F:protein-arginine deiminase activity"/>
    <property type="evidence" value="ECO:0007669"/>
    <property type="project" value="InterPro"/>
</dbReference>
<accession>A0A3S0SEF3</accession>
<dbReference type="SUPFAM" id="SSF55909">
    <property type="entry name" value="Pentein"/>
    <property type="match status" value="1"/>
</dbReference>
<dbReference type="Gene3D" id="3.75.10.10">
    <property type="entry name" value="L-arginine/glycine Amidinotransferase, Chain A"/>
    <property type="match status" value="1"/>
</dbReference>
<dbReference type="AlphaFoldDB" id="A0A3S0SEF3"/>
<dbReference type="GO" id="GO:0047632">
    <property type="term" value="F:agmatine deiminase activity"/>
    <property type="evidence" value="ECO:0007669"/>
    <property type="project" value="TreeGrafter"/>
</dbReference>
<name>A0A3S0SEF3_9MOLU</name>
<dbReference type="EMBL" id="RAHC01000003">
    <property type="protein sequence ID" value="RUP77113.1"/>
    <property type="molecule type" value="Genomic_DNA"/>
</dbReference>
<sequence length="71" mass="8635">MNKLLKTIPQDDEYYMPGELEPHQGCWMVFPERIDNWRKNAEPAQIVYAKVANTIDFLRYTFLLLKYYYKI</sequence>
<dbReference type="Proteomes" id="UP000274545">
    <property type="component" value="Unassembled WGS sequence"/>
</dbReference>
<gene>
    <name evidence="2" type="ORF">D6D54_03905</name>
</gene>
<dbReference type="InterPro" id="IPR007466">
    <property type="entry name" value="Peptidyl-Arg-deiminase_porph"/>
</dbReference>
<evidence type="ECO:0000313" key="3">
    <source>
        <dbReference type="Proteomes" id="UP000274545"/>
    </source>
</evidence>
<protein>
    <submittedName>
        <fullName evidence="2">Uncharacterized protein</fullName>
    </submittedName>
</protein>